<comment type="caution">
    <text evidence="1">The sequence shown here is derived from an EMBL/GenBank/DDBJ whole genome shotgun (WGS) entry which is preliminary data.</text>
</comment>
<name>X0VCV3_9ZZZZ</name>
<protein>
    <submittedName>
        <fullName evidence="1">Uncharacterized protein</fullName>
    </submittedName>
</protein>
<evidence type="ECO:0000313" key="1">
    <source>
        <dbReference type="EMBL" id="GAG16180.1"/>
    </source>
</evidence>
<gene>
    <name evidence="1" type="ORF">S01H1_56144</name>
</gene>
<accession>X0VCV3</accession>
<dbReference type="AlphaFoldDB" id="X0VCV3"/>
<reference evidence="1" key="1">
    <citation type="journal article" date="2014" name="Front. Microbiol.">
        <title>High frequency of phylogenetically diverse reductive dehalogenase-homologous genes in deep subseafloor sedimentary metagenomes.</title>
        <authorList>
            <person name="Kawai M."/>
            <person name="Futagami T."/>
            <person name="Toyoda A."/>
            <person name="Takaki Y."/>
            <person name="Nishi S."/>
            <person name="Hori S."/>
            <person name="Arai W."/>
            <person name="Tsubouchi T."/>
            <person name="Morono Y."/>
            <person name="Uchiyama I."/>
            <person name="Ito T."/>
            <person name="Fujiyama A."/>
            <person name="Inagaki F."/>
            <person name="Takami H."/>
        </authorList>
    </citation>
    <scope>NUCLEOTIDE SEQUENCE</scope>
    <source>
        <strain evidence="1">Expedition CK06-06</strain>
    </source>
</reference>
<organism evidence="1">
    <name type="scientific">marine sediment metagenome</name>
    <dbReference type="NCBI Taxonomy" id="412755"/>
    <lineage>
        <taxon>unclassified sequences</taxon>
        <taxon>metagenomes</taxon>
        <taxon>ecological metagenomes</taxon>
    </lineage>
</organism>
<dbReference type="EMBL" id="BARS01036538">
    <property type="protein sequence ID" value="GAG16180.1"/>
    <property type="molecule type" value="Genomic_DNA"/>
</dbReference>
<proteinExistence type="predicted"/>
<feature type="non-terminal residue" evidence="1">
    <location>
        <position position="58"/>
    </location>
</feature>
<sequence length="58" mass="6667">MSEYTVQDIEINRIWSDNDFNCRGVIVPLDVIDLVKDIDRNGLQFPICVQPISDVKSE</sequence>